<protein>
    <submittedName>
        <fullName evidence="1">Uncharacterized protein</fullName>
    </submittedName>
</protein>
<proteinExistence type="predicted"/>
<sequence>MQGKVHTMSSRVFDGASVSLDRQLSMIRFILRNNKKGVKFDEIDFHMTVNHGVSDRWVSKFLKKWAGWGVVTQRGQKFYVDVDQWGKVQKARETGLDVF</sequence>
<dbReference type="AlphaFoldDB" id="X1JN30"/>
<organism evidence="1">
    <name type="scientific">marine sediment metagenome</name>
    <dbReference type="NCBI Taxonomy" id="412755"/>
    <lineage>
        <taxon>unclassified sequences</taxon>
        <taxon>metagenomes</taxon>
        <taxon>ecological metagenomes</taxon>
    </lineage>
</organism>
<evidence type="ECO:0000313" key="1">
    <source>
        <dbReference type="EMBL" id="GAH71198.1"/>
    </source>
</evidence>
<accession>X1JN30</accession>
<reference evidence="1" key="1">
    <citation type="journal article" date="2014" name="Front. Microbiol.">
        <title>High frequency of phylogenetically diverse reductive dehalogenase-homologous genes in deep subseafloor sedimentary metagenomes.</title>
        <authorList>
            <person name="Kawai M."/>
            <person name="Futagami T."/>
            <person name="Toyoda A."/>
            <person name="Takaki Y."/>
            <person name="Nishi S."/>
            <person name="Hori S."/>
            <person name="Arai W."/>
            <person name="Tsubouchi T."/>
            <person name="Morono Y."/>
            <person name="Uchiyama I."/>
            <person name="Ito T."/>
            <person name="Fujiyama A."/>
            <person name="Inagaki F."/>
            <person name="Takami H."/>
        </authorList>
    </citation>
    <scope>NUCLEOTIDE SEQUENCE</scope>
    <source>
        <strain evidence="1">Expedition CK06-06</strain>
    </source>
</reference>
<gene>
    <name evidence="1" type="ORF">S03H2_49281</name>
</gene>
<dbReference type="EMBL" id="BARU01031131">
    <property type="protein sequence ID" value="GAH71198.1"/>
    <property type="molecule type" value="Genomic_DNA"/>
</dbReference>
<comment type="caution">
    <text evidence="1">The sequence shown here is derived from an EMBL/GenBank/DDBJ whole genome shotgun (WGS) entry which is preliminary data.</text>
</comment>
<name>X1JN30_9ZZZZ</name>